<reference evidence="1" key="1">
    <citation type="submission" date="2018-05" db="EMBL/GenBank/DDBJ databases">
        <authorList>
            <person name="Lanie J.A."/>
            <person name="Ng W.-L."/>
            <person name="Kazmierczak K.M."/>
            <person name="Andrzejewski T.M."/>
            <person name="Davidsen T.M."/>
            <person name="Wayne K.J."/>
            <person name="Tettelin H."/>
            <person name="Glass J.I."/>
            <person name="Rusch D."/>
            <person name="Podicherti R."/>
            <person name="Tsui H.-C.T."/>
            <person name="Winkler M.E."/>
        </authorList>
    </citation>
    <scope>NUCLEOTIDE SEQUENCE</scope>
</reference>
<dbReference type="AlphaFoldDB" id="A0A383CAP8"/>
<accession>A0A383CAP8</accession>
<organism evidence="1">
    <name type="scientific">marine metagenome</name>
    <dbReference type="NCBI Taxonomy" id="408172"/>
    <lineage>
        <taxon>unclassified sequences</taxon>
        <taxon>metagenomes</taxon>
        <taxon>ecological metagenomes</taxon>
    </lineage>
</organism>
<sequence length="241" mass="27079">SYVGKWVKSDDNTIALDWKSDSFIYGCIVGTYTFARHGSYSSSSKRLTWWDGTYNTVSSSGSNILLGSSTYNPAVLTAACNPFWTYHTSENTQYTNAARSIGSWKFTYTIISTYNDYPLISDISTRRTSDNNYYNYGEDETGDIITGTYTTSTGKYDILMTGSIIDMYHVFSITSSNSSSSGCYYQYSHSSSSWSSCYSATGAKLYGTPRSYRTNIEQTSDEMMGKRVKEQIIDESMRSNR</sequence>
<proteinExistence type="predicted"/>
<name>A0A383CAP8_9ZZZZ</name>
<protein>
    <submittedName>
        <fullName evidence="1">Uncharacterized protein</fullName>
    </submittedName>
</protein>
<dbReference type="EMBL" id="UINC01207157">
    <property type="protein sequence ID" value="SVE29133.1"/>
    <property type="molecule type" value="Genomic_DNA"/>
</dbReference>
<evidence type="ECO:0000313" key="1">
    <source>
        <dbReference type="EMBL" id="SVE29133.1"/>
    </source>
</evidence>
<gene>
    <name evidence="1" type="ORF">METZ01_LOCUS481987</name>
</gene>
<feature type="non-terminal residue" evidence="1">
    <location>
        <position position="1"/>
    </location>
</feature>
<feature type="non-terminal residue" evidence="1">
    <location>
        <position position="241"/>
    </location>
</feature>